<reference evidence="7" key="1">
    <citation type="submission" date="2021-06" db="EMBL/GenBank/DDBJ databases">
        <authorList>
            <person name="Kallberg Y."/>
            <person name="Tangrot J."/>
            <person name="Rosling A."/>
        </authorList>
    </citation>
    <scope>NUCLEOTIDE SEQUENCE</scope>
    <source>
        <strain evidence="7">FL130A</strain>
    </source>
</reference>
<evidence type="ECO:0000256" key="4">
    <source>
        <dbReference type="ARBA" id="ARBA00022679"/>
    </source>
</evidence>
<sequence>MNENIKDTNGTNNRKKYEPKLYNVWGEVEKAIEKRIYDKGGEYKPKDQVCYHLQLTNQRPAEVKSVSVFKKIQTISQFSKLRGTKVIMVELQKATEKEILEEVMKRRRIQITEGEYQYKLILVDKKTLTSLKTNGQLKAVISDINPELVNLWKCVRDYPKTLIGQLERHKRNHCEAYYYKIRDQLNQVKLTGNNDPPKVNNAGMFLYLNKAGFNGLYRENGKSLINVPYRHKEKIALFTKQNITEISKYLRTNQITIICQDFAQIKPQKGDFVYLDPPYDGTYNDYTARQFSQLRLKEYCDELTQGGVK</sequence>
<dbReference type="GO" id="GO:0006298">
    <property type="term" value="P:mismatch repair"/>
    <property type="evidence" value="ECO:0007669"/>
    <property type="project" value="TreeGrafter"/>
</dbReference>
<proteinExistence type="inferred from homology"/>
<keyword evidence="5" id="KW-0949">S-adenosyl-L-methionine</keyword>
<accession>A0A9N9HUL0</accession>
<comment type="similarity">
    <text evidence="1">Belongs to the N(4)/N(6)-methyltransferase family.</text>
</comment>
<evidence type="ECO:0000256" key="6">
    <source>
        <dbReference type="ARBA" id="ARBA00047942"/>
    </source>
</evidence>
<evidence type="ECO:0000256" key="1">
    <source>
        <dbReference type="ARBA" id="ARBA00006594"/>
    </source>
</evidence>
<dbReference type="Pfam" id="PF02086">
    <property type="entry name" value="MethyltransfD12"/>
    <property type="match status" value="1"/>
</dbReference>
<dbReference type="EMBL" id="CAJVPS010021201">
    <property type="protein sequence ID" value="CAG8706717.1"/>
    <property type="molecule type" value="Genomic_DNA"/>
</dbReference>
<dbReference type="GO" id="GO:0009307">
    <property type="term" value="P:DNA restriction-modification system"/>
    <property type="evidence" value="ECO:0007669"/>
    <property type="project" value="InterPro"/>
</dbReference>
<organism evidence="7 8">
    <name type="scientific">Ambispora leptoticha</name>
    <dbReference type="NCBI Taxonomy" id="144679"/>
    <lineage>
        <taxon>Eukaryota</taxon>
        <taxon>Fungi</taxon>
        <taxon>Fungi incertae sedis</taxon>
        <taxon>Mucoromycota</taxon>
        <taxon>Glomeromycotina</taxon>
        <taxon>Glomeromycetes</taxon>
        <taxon>Archaeosporales</taxon>
        <taxon>Ambisporaceae</taxon>
        <taxon>Ambispora</taxon>
    </lineage>
</organism>
<evidence type="ECO:0000313" key="8">
    <source>
        <dbReference type="Proteomes" id="UP000789508"/>
    </source>
</evidence>
<dbReference type="GO" id="GO:0009007">
    <property type="term" value="F:site-specific DNA-methyltransferase (adenine-specific) activity"/>
    <property type="evidence" value="ECO:0007669"/>
    <property type="project" value="UniProtKB-EC"/>
</dbReference>
<name>A0A9N9HUL0_9GLOM</name>
<keyword evidence="4" id="KW-0808">Transferase</keyword>
<dbReference type="Proteomes" id="UP000789508">
    <property type="component" value="Unassembled WGS sequence"/>
</dbReference>
<dbReference type="GO" id="GO:1904047">
    <property type="term" value="F:S-adenosyl-L-methionine binding"/>
    <property type="evidence" value="ECO:0007669"/>
    <property type="project" value="TreeGrafter"/>
</dbReference>
<protein>
    <recommendedName>
        <fullName evidence="2">site-specific DNA-methyltransferase (adenine-specific)</fullName>
        <ecNumber evidence="2">2.1.1.72</ecNumber>
    </recommendedName>
</protein>
<evidence type="ECO:0000256" key="2">
    <source>
        <dbReference type="ARBA" id="ARBA00011900"/>
    </source>
</evidence>
<evidence type="ECO:0000256" key="5">
    <source>
        <dbReference type="ARBA" id="ARBA00022691"/>
    </source>
</evidence>
<keyword evidence="3" id="KW-0489">Methyltransferase</keyword>
<dbReference type="PANTHER" id="PTHR30481">
    <property type="entry name" value="DNA ADENINE METHYLASE"/>
    <property type="match status" value="1"/>
</dbReference>
<dbReference type="InterPro" id="IPR012327">
    <property type="entry name" value="MeTrfase_D12"/>
</dbReference>
<dbReference type="Gene3D" id="1.10.1020.10">
    <property type="entry name" value="Adenine-specific Methyltransferase, Domain 2"/>
    <property type="match status" value="1"/>
</dbReference>
<dbReference type="PROSITE" id="PS00092">
    <property type="entry name" value="N6_MTASE"/>
    <property type="match status" value="1"/>
</dbReference>
<dbReference type="OrthoDB" id="2160146at2759"/>
<evidence type="ECO:0000313" key="7">
    <source>
        <dbReference type="EMBL" id="CAG8706717.1"/>
    </source>
</evidence>
<dbReference type="SUPFAM" id="SSF53335">
    <property type="entry name" value="S-adenosyl-L-methionine-dependent methyltransferases"/>
    <property type="match status" value="1"/>
</dbReference>
<dbReference type="AlphaFoldDB" id="A0A9N9HUL0"/>
<dbReference type="InterPro" id="IPR002052">
    <property type="entry name" value="DNA_methylase_N6_adenine_CS"/>
</dbReference>
<gene>
    <name evidence="7" type="ORF">ALEPTO_LOCUS11769</name>
</gene>
<dbReference type="InterPro" id="IPR023095">
    <property type="entry name" value="Ade_MeTrfase_dom_2"/>
</dbReference>
<dbReference type="NCBIfam" id="TIGR00571">
    <property type="entry name" value="dam"/>
    <property type="match status" value="1"/>
</dbReference>
<dbReference type="PRINTS" id="PR00505">
    <property type="entry name" value="D12N6MTFRASE"/>
</dbReference>
<comment type="catalytic activity">
    <reaction evidence="6">
        <text>a 2'-deoxyadenosine in DNA + S-adenosyl-L-methionine = an N(6)-methyl-2'-deoxyadenosine in DNA + S-adenosyl-L-homocysteine + H(+)</text>
        <dbReference type="Rhea" id="RHEA:15197"/>
        <dbReference type="Rhea" id="RHEA-COMP:12418"/>
        <dbReference type="Rhea" id="RHEA-COMP:12419"/>
        <dbReference type="ChEBI" id="CHEBI:15378"/>
        <dbReference type="ChEBI" id="CHEBI:57856"/>
        <dbReference type="ChEBI" id="CHEBI:59789"/>
        <dbReference type="ChEBI" id="CHEBI:90615"/>
        <dbReference type="ChEBI" id="CHEBI:90616"/>
        <dbReference type="EC" id="2.1.1.72"/>
    </reaction>
</comment>
<keyword evidence="8" id="KW-1185">Reference proteome</keyword>
<dbReference type="InterPro" id="IPR029063">
    <property type="entry name" value="SAM-dependent_MTases_sf"/>
</dbReference>
<dbReference type="EC" id="2.1.1.72" evidence="2"/>
<dbReference type="GO" id="GO:0043565">
    <property type="term" value="F:sequence-specific DNA binding"/>
    <property type="evidence" value="ECO:0007669"/>
    <property type="project" value="TreeGrafter"/>
</dbReference>
<dbReference type="GO" id="GO:0032259">
    <property type="term" value="P:methylation"/>
    <property type="evidence" value="ECO:0007669"/>
    <property type="project" value="UniProtKB-KW"/>
</dbReference>
<dbReference type="PANTHER" id="PTHR30481:SF3">
    <property type="entry name" value="DNA ADENINE METHYLASE"/>
    <property type="match status" value="1"/>
</dbReference>
<evidence type="ECO:0000256" key="3">
    <source>
        <dbReference type="ARBA" id="ARBA00022603"/>
    </source>
</evidence>
<comment type="caution">
    <text evidence="7">The sequence shown here is derived from an EMBL/GenBank/DDBJ whole genome shotgun (WGS) entry which is preliminary data.</text>
</comment>